<evidence type="ECO:0000313" key="2">
    <source>
        <dbReference type="Proteomes" id="UP000692954"/>
    </source>
</evidence>
<proteinExistence type="predicted"/>
<gene>
    <name evidence="1" type="ORF">PSON_ATCC_30995.1.T0150354</name>
</gene>
<reference evidence="1" key="1">
    <citation type="submission" date="2021-01" db="EMBL/GenBank/DDBJ databases">
        <authorList>
            <consortium name="Genoscope - CEA"/>
            <person name="William W."/>
        </authorList>
    </citation>
    <scope>NUCLEOTIDE SEQUENCE</scope>
</reference>
<evidence type="ECO:0000313" key="1">
    <source>
        <dbReference type="EMBL" id="CAD8061505.1"/>
    </source>
</evidence>
<dbReference type="AlphaFoldDB" id="A0A8S1L5L5"/>
<dbReference type="EMBL" id="CAJJDN010000015">
    <property type="protein sequence ID" value="CAD8061505.1"/>
    <property type="molecule type" value="Genomic_DNA"/>
</dbReference>
<accession>A0A8S1L5L5</accession>
<protein>
    <submittedName>
        <fullName evidence="1">Uncharacterized protein</fullName>
    </submittedName>
</protein>
<sequence length="77" mass="9088">MTDKIKGTKEWLDQKLAELEIFKPKEIIIYSYTHLDVHYSDGAQYVKLLMNYVNDVNDVQNLHMKAQEEICKKIDIS</sequence>
<name>A0A8S1L5L5_9CILI</name>
<keyword evidence="2" id="KW-1185">Reference proteome</keyword>
<dbReference type="Proteomes" id="UP000692954">
    <property type="component" value="Unassembled WGS sequence"/>
</dbReference>
<organism evidence="1 2">
    <name type="scientific">Paramecium sonneborni</name>
    <dbReference type="NCBI Taxonomy" id="65129"/>
    <lineage>
        <taxon>Eukaryota</taxon>
        <taxon>Sar</taxon>
        <taxon>Alveolata</taxon>
        <taxon>Ciliophora</taxon>
        <taxon>Intramacronucleata</taxon>
        <taxon>Oligohymenophorea</taxon>
        <taxon>Peniculida</taxon>
        <taxon>Parameciidae</taxon>
        <taxon>Paramecium</taxon>
    </lineage>
</organism>
<comment type="caution">
    <text evidence="1">The sequence shown here is derived from an EMBL/GenBank/DDBJ whole genome shotgun (WGS) entry which is preliminary data.</text>
</comment>